<sequence>MDYFNFSTLLLFGDQADAEQTDDIQSGIEEMMHMRTPIGTPAEYPRAQGHVTISVSTTFHPDARIAGAFPDLILVSSDQVYFHVHLHRILEASENGFASLLPPKSQDDGFPPAVYVSEPAEVLNVIVHTIYDLSAAQFVPSFETVSVALNAMVKYGISPVRFITPAMPLYALILSLAPHQPIEAYALAAAHDLYGLAVAISPHLLSFTLSSLTDELVVRIGPIYLKRLFFLHSIRMEALKKLLLHPPRPHPETVNCYGEQQLRLTRVWALASAHLVWDARPSA</sequence>
<dbReference type="OrthoDB" id="3265815at2759"/>
<dbReference type="HOGENOM" id="CLU_051530_2_0_1"/>
<keyword evidence="2" id="KW-1185">Reference proteome</keyword>
<protein>
    <recommendedName>
        <fullName evidence="3">BTB domain-containing protein</fullName>
    </recommendedName>
</protein>
<dbReference type="InParanoid" id="J4H3I0"/>
<evidence type="ECO:0008006" key="3">
    <source>
        <dbReference type="Google" id="ProtNLM"/>
    </source>
</evidence>
<dbReference type="Proteomes" id="UP000006352">
    <property type="component" value="Unassembled WGS sequence"/>
</dbReference>
<evidence type="ECO:0000313" key="1">
    <source>
        <dbReference type="EMBL" id="CCM03309.1"/>
    </source>
</evidence>
<evidence type="ECO:0000313" key="2">
    <source>
        <dbReference type="Proteomes" id="UP000006352"/>
    </source>
</evidence>
<name>J4H3I0_9APHY</name>
<dbReference type="EMBL" id="HE797110">
    <property type="protein sequence ID" value="CCM03309.1"/>
    <property type="molecule type" value="Genomic_DNA"/>
</dbReference>
<dbReference type="GeneID" id="24098220"/>
<dbReference type="AlphaFoldDB" id="J4H3I0"/>
<accession>J4H3I0</accession>
<gene>
    <name evidence="1" type="ORF">FIBRA_05437</name>
</gene>
<reference evidence="1 2" key="1">
    <citation type="journal article" date="2012" name="Appl. Environ. Microbiol.">
        <title>Short-read sequencing for genomic analysis of the brown rot fungus Fibroporia radiculosa.</title>
        <authorList>
            <person name="Tang J.D."/>
            <person name="Perkins A.D."/>
            <person name="Sonstegard T.S."/>
            <person name="Schroeder S.G."/>
            <person name="Burgess S.C."/>
            <person name="Diehl S.V."/>
        </authorList>
    </citation>
    <scope>NUCLEOTIDE SEQUENCE [LARGE SCALE GENOMIC DNA]</scope>
    <source>
        <strain evidence="1 2">TFFH 294</strain>
    </source>
</reference>
<dbReference type="STRING" id="599839.J4H3I0"/>
<organism evidence="1 2">
    <name type="scientific">Fibroporia radiculosa</name>
    <dbReference type="NCBI Taxonomy" id="599839"/>
    <lineage>
        <taxon>Eukaryota</taxon>
        <taxon>Fungi</taxon>
        <taxon>Dikarya</taxon>
        <taxon>Basidiomycota</taxon>
        <taxon>Agaricomycotina</taxon>
        <taxon>Agaricomycetes</taxon>
        <taxon>Polyporales</taxon>
        <taxon>Fibroporiaceae</taxon>
        <taxon>Fibroporia</taxon>
    </lineage>
</organism>
<proteinExistence type="predicted"/>
<dbReference type="RefSeq" id="XP_012182592.1">
    <property type="nucleotide sequence ID" value="XM_012327202.1"/>
</dbReference>